<dbReference type="Gene3D" id="3.20.20.190">
    <property type="entry name" value="Phosphatidylinositol (PI) phosphodiesterase"/>
    <property type="match status" value="1"/>
</dbReference>
<sequence length="554" mass="61399">MQKFGFRKVGKVLVACVLAMFVTVSNTVNAEEVSLVSQSTDSALKQEAELTEEGTEEGILLDNVQKTVPATIQEEAFKESSDLESEIVVQEETLLDLKVEEEGLLKEIAAKETAIGELEKEIVATEDELNILQSEAEKLSEEITELENTVPDMVSHRGNSGDNVVPEASLLAYQKAVEDGFTHLEGDIQMTADGVAVMHHDETINRIARNVDGTVIAEVVKISENTFDYLSKFDYGLYLGEEFRGTKLLTFDEFVSFSKESGVDIHVELKQDFDLEHKKALYEITQKHGMEDKTGWATFYWEEFEDFNSFAPEAQLEVLAGTFRPNLMETLQSLNNGQRKVIASVGHGVHPLNVQKIIDAGFDVYVWTVNSSDALSRYEGMDVKAFITDSSFKLVDSLKVKGELELKRQGYQTLLLKKQSLETLLKDLEVSKLFGLAELDQFKLCLNQLQKDILGQEVLISDLKGVGNGFYAKNSVFSVLTAEDELKQEKGIESFDTKSETLKIESEAHKVVNQATVATLPNTGDTATLGLSFVGIGLLLLSVLAQFGFVKKGN</sequence>
<keyword evidence="3" id="KW-0732">Signal</keyword>
<evidence type="ECO:0000313" key="5">
    <source>
        <dbReference type="EMBL" id="QUE53563.1"/>
    </source>
</evidence>
<feature type="chain" id="PRO_5046641311" evidence="3">
    <location>
        <begin position="31"/>
        <end position="554"/>
    </location>
</feature>
<dbReference type="InterPro" id="IPR030395">
    <property type="entry name" value="GP_PDE_dom"/>
</dbReference>
<gene>
    <name evidence="5" type="ORF">INT76_06780</name>
</gene>
<evidence type="ECO:0000256" key="2">
    <source>
        <dbReference type="SAM" id="Phobius"/>
    </source>
</evidence>
<feature type="signal peptide" evidence="3">
    <location>
        <begin position="1"/>
        <end position="30"/>
    </location>
</feature>
<evidence type="ECO:0000313" key="6">
    <source>
        <dbReference type="Proteomes" id="UP000677616"/>
    </source>
</evidence>
<evidence type="ECO:0000256" key="1">
    <source>
        <dbReference type="SAM" id="Coils"/>
    </source>
</evidence>
<evidence type="ECO:0000259" key="4">
    <source>
        <dbReference type="PROSITE" id="PS51704"/>
    </source>
</evidence>
<dbReference type="RefSeq" id="WP_212569736.1">
    <property type="nucleotide sequence ID" value="NZ_CP073084.1"/>
</dbReference>
<keyword evidence="6" id="KW-1185">Reference proteome</keyword>
<name>A0ABX7YID7_9STRE</name>
<accession>A0ABX7YID7</accession>
<feature type="coiled-coil region" evidence="1">
    <location>
        <begin position="101"/>
        <end position="149"/>
    </location>
</feature>
<feature type="domain" description="GP-PDE" evidence="4">
    <location>
        <begin position="151"/>
        <end position="398"/>
    </location>
</feature>
<dbReference type="EMBL" id="CP073084">
    <property type="protein sequence ID" value="QUE53563.1"/>
    <property type="molecule type" value="Genomic_DNA"/>
</dbReference>
<keyword evidence="2" id="KW-0812">Transmembrane</keyword>
<feature type="transmembrane region" description="Helical" evidence="2">
    <location>
        <begin position="529"/>
        <end position="550"/>
    </location>
</feature>
<organism evidence="5 6">
    <name type="scientific">Streptococcus oriscaviae</name>
    <dbReference type="NCBI Taxonomy" id="2781599"/>
    <lineage>
        <taxon>Bacteria</taxon>
        <taxon>Bacillati</taxon>
        <taxon>Bacillota</taxon>
        <taxon>Bacilli</taxon>
        <taxon>Lactobacillales</taxon>
        <taxon>Streptococcaceae</taxon>
        <taxon>Streptococcus</taxon>
    </lineage>
</organism>
<keyword evidence="2" id="KW-0472">Membrane</keyword>
<dbReference type="Proteomes" id="UP000677616">
    <property type="component" value="Chromosome"/>
</dbReference>
<dbReference type="NCBIfam" id="TIGR01167">
    <property type="entry name" value="LPXTG_anchor"/>
    <property type="match status" value="1"/>
</dbReference>
<dbReference type="SUPFAM" id="SSF51695">
    <property type="entry name" value="PLC-like phosphodiesterases"/>
    <property type="match status" value="1"/>
</dbReference>
<dbReference type="InterPro" id="IPR017946">
    <property type="entry name" value="PLC-like_Pdiesterase_TIM-brl"/>
</dbReference>
<dbReference type="Pfam" id="PF03009">
    <property type="entry name" value="GDPD"/>
    <property type="match status" value="1"/>
</dbReference>
<dbReference type="PANTHER" id="PTHR46211">
    <property type="entry name" value="GLYCEROPHOSPHORYL DIESTER PHOSPHODIESTERASE"/>
    <property type="match status" value="1"/>
</dbReference>
<dbReference type="PANTHER" id="PTHR46211:SF14">
    <property type="entry name" value="GLYCEROPHOSPHODIESTER PHOSPHODIESTERASE"/>
    <property type="match status" value="1"/>
</dbReference>
<protein>
    <submittedName>
        <fullName evidence="5">LPXTG cell wall anchor domain-containing protein</fullName>
    </submittedName>
</protein>
<proteinExistence type="predicted"/>
<keyword evidence="2" id="KW-1133">Transmembrane helix</keyword>
<reference evidence="5 6" key="1">
    <citation type="submission" date="2021-04" db="EMBL/GenBank/DDBJ databases">
        <title>Complete genome sequence of a novel Streptococcus species.</title>
        <authorList>
            <person name="Teng J.L.L."/>
        </authorList>
    </citation>
    <scope>NUCLEOTIDE SEQUENCE [LARGE SCALE GENOMIC DNA]</scope>
    <source>
        <strain evidence="5 6">HKU75</strain>
    </source>
</reference>
<evidence type="ECO:0000256" key="3">
    <source>
        <dbReference type="SAM" id="SignalP"/>
    </source>
</evidence>
<dbReference type="PROSITE" id="PS51704">
    <property type="entry name" value="GP_PDE"/>
    <property type="match status" value="1"/>
</dbReference>
<keyword evidence="1" id="KW-0175">Coiled coil</keyword>